<evidence type="ECO:0000313" key="2">
    <source>
        <dbReference type="EMBL" id="NYT85164.1"/>
    </source>
</evidence>
<gene>
    <name evidence="2" type="ORF">H0A62_06070</name>
</gene>
<proteinExistence type="inferred from homology"/>
<comment type="similarity">
    <text evidence="1">Belongs to the short-chain dehydrogenases/reductases (SDR) family.</text>
</comment>
<evidence type="ECO:0000313" key="3">
    <source>
        <dbReference type="Proteomes" id="UP000554144"/>
    </source>
</evidence>
<dbReference type="PANTHER" id="PTHR42879">
    <property type="entry name" value="3-OXOACYL-(ACYL-CARRIER-PROTEIN) REDUCTASE"/>
    <property type="match status" value="1"/>
</dbReference>
<protein>
    <submittedName>
        <fullName evidence="2">SDR family oxidoreductase</fullName>
    </submittedName>
</protein>
<dbReference type="OrthoDB" id="9804774at2"/>
<keyword evidence="3" id="KW-1185">Reference proteome</keyword>
<dbReference type="PRINTS" id="PR00081">
    <property type="entry name" value="GDHRDH"/>
</dbReference>
<dbReference type="InterPro" id="IPR002347">
    <property type="entry name" value="SDR_fam"/>
</dbReference>
<dbReference type="EMBL" id="JACCEV010000001">
    <property type="protein sequence ID" value="NYT85164.1"/>
    <property type="molecule type" value="Genomic_DNA"/>
</dbReference>
<evidence type="ECO:0000256" key="1">
    <source>
        <dbReference type="ARBA" id="ARBA00006484"/>
    </source>
</evidence>
<dbReference type="RefSeq" id="WP_130037274.1">
    <property type="nucleotide sequence ID" value="NZ_JACCEV010000001.1"/>
</dbReference>
<accession>A0A853H4X7</accession>
<comment type="caution">
    <text evidence="2">The sequence shown here is derived from an EMBL/GenBank/DDBJ whole genome shotgun (WGS) entry which is preliminary data.</text>
</comment>
<organism evidence="2 3">
    <name type="scientific">Pollutimonas harenae</name>
    <dbReference type="NCBI Taxonomy" id="657015"/>
    <lineage>
        <taxon>Bacteria</taxon>
        <taxon>Pseudomonadati</taxon>
        <taxon>Pseudomonadota</taxon>
        <taxon>Betaproteobacteria</taxon>
        <taxon>Burkholderiales</taxon>
        <taxon>Alcaligenaceae</taxon>
        <taxon>Pollutimonas</taxon>
    </lineage>
</organism>
<reference evidence="2 3" key="1">
    <citation type="submission" date="2020-07" db="EMBL/GenBank/DDBJ databases">
        <title>Taxonomic revisions and descriptions of new bacterial species based on genomic comparisons in the high-G+C-content subgroup of the family Alcaligenaceae.</title>
        <authorList>
            <person name="Szabo A."/>
            <person name="Felfoldi T."/>
        </authorList>
    </citation>
    <scope>NUCLEOTIDE SEQUENCE [LARGE SCALE GENOMIC DNA]</scope>
    <source>
        <strain evidence="2 3">DSM 25667</strain>
    </source>
</reference>
<dbReference type="AlphaFoldDB" id="A0A853H4X7"/>
<name>A0A853H4X7_9BURK</name>
<dbReference type="InterPro" id="IPR036291">
    <property type="entry name" value="NAD(P)-bd_dom_sf"/>
</dbReference>
<dbReference type="Gene3D" id="3.40.50.720">
    <property type="entry name" value="NAD(P)-binding Rossmann-like Domain"/>
    <property type="match status" value="1"/>
</dbReference>
<dbReference type="InterPro" id="IPR050259">
    <property type="entry name" value="SDR"/>
</dbReference>
<sequence>MTSSVARNALVLASSRGLGWACAKSIAQDKHTVCLNGRDKERLDSAVRDMVAEVPEAAVTSCVADIHSQDERRKLLSTMPTVDVLVLNVGGPTAKDSARYSPDEWQAEFETVFLPLADMLDQALPAMQARGWGRVVAISSSAIKQPIPNLLGSGVFRTGLTSLLASRAREAAKYGVTINSILPGRIYTDRQKNALAREAQKNGVSVDSQLKAVEETIPMRRLGTPAEIGDVCAFLCSEKAAYITGQSLLVDGGAYRGLF</sequence>
<dbReference type="SUPFAM" id="SSF51735">
    <property type="entry name" value="NAD(P)-binding Rossmann-fold domains"/>
    <property type="match status" value="1"/>
</dbReference>
<dbReference type="Proteomes" id="UP000554144">
    <property type="component" value="Unassembled WGS sequence"/>
</dbReference>
<dbReference type="PANTHER" id="PTHR42879:SF6">
    <property type="entry name" value="NADPH-DEPENDENT REDUCTASE BACG"/>
    <property type="match status" value="1"/>
</dbReference>
<dbReference type="Pfam" id="PF13561">
    <property type="entry name" value="adh_short_C2"/>
    <property type="match status" value="1"/>
</dbReference>